<keyword evidence="5" id="KW-1185">Reference proteome</keyword>
<sequence>MTEIIQHAISTDITFLDTSDIYGPQTNEVLISKALTGLGREKVQLGTKFRFKYESSNHMDVSGNPTYVKYACEASLKRLGVDCIDMGALKELVEEGKIKYVGLSEASASTIRRALVVHPLTTIQIEWSLWRRDAEE</sequence>
<evidence type="ECO:0000313" key="5">
    <source>
        <dbReference type="Proteomes" id="UP000235145"/>
    </source>
</evidence>
<dbReference type="SUPFAM" id="SSF51430">
    <property type="entry name" value="NAD(P)-linked oxidoreductase"/>
    <property type="match status" value="1"/>
</dbReference>
<proteinExistence type="predicted"/>
<dbReference type="Pfam" id="PF00248">
    <property type="entry name" value="Aldo_ket_red"/>
    <property type="match status" value="1"/>
</dbReference>
<dbReference type="GO" id="GO:0016491">
    <property type="term" value="F:oxidoreductase activity"/>
    <property type="evidence" value="ECO:0007669"/>
    <property type="project" value="UniProtKB-KW"/>
</dbReference>
<dbReference type="InterPro" id="IPR036812">
    <property type="entry name" value="NAD(P)_OxRdtase_dom_sf"/>
</dbReference>
<evidence type="ECO:0000256" key="1">
    <source>
        <dbReference type="ARBA" id="ARBA00022857"/>
    </source>
</evidence>
<protein>
    <recommendedName>
        <fullName evidence="3">NADP-dependent oxidoreductase domain-containing protein</fullName>
    </recommendedName>
</protein>
<evidence type="ECO:0000256" key="2">
    <source>
        <dbReference type="ARBA" id="ARBA00023002"/>
    </source>
</evidence>
<accession>A0A9R1XQA0</accession>
<comment type="caution">
    <text evidence="4">The sequence shown here is derived from an EMBL/GenBank/DDBJ whole genome shotgun (WGS) entry which is preliminary data.</text>
</comment>
<reference evidence="4 5" key="1">
    <citation type="journal article" date="2017" name="Nat. Commun.">
        <title>Genome assembly with in vitro proximity ligation data and whole-genome triplication in lettuce.</title>
        <authorList>
            <person name="Reyes-Chin-Wo S."/>
            <person name="Wang Z."/>
            <person name="Yang X."/>
            <person name="Kozik A."/>
            <person name="Arikit S."/>
            <person name="Song C."/>
            <person name="Xia L."/>
            <person name="Froenicke L."/>
            <person name="Lavelle D.O."/>
            <person name="Truco M.J."/>
            <person name="Xia R."/>
            <person name="Zhu S."/>
            <person name="Xu C."/>
            <person name="Xu H."/>
            <person name="Xu X."/>
            <person name="Cox K."/>
            <person name="Korf I."/>
            <person name="Meyers B.C."/>
            <person name="Michelmore R.W."/>
        </authorList>
    </citation>
    <scope>NUCLEOTIDE SEQUENCE [LARGE SCALE GENOMIC DNA]</scope>
    <source>
        <strain evidence="5">cv. Salinas</strain>
        <tissue evidence="4">Seedlings</tissue>
    </source>
</reference>
<dbReference type="EMBL" id="NBSK02000002">
    <property type="protein sequence ID" value="KAJ0221766.1"/>
    <property type="molecule type" value="Genomic_DNA"/>
</dbReference>
<dbReference type="InterPro" id="IPR050791">
    <property type="entry name" value="Aldo-Keto_reductase"/>
</dbReference>
<dbReference type="AlphaFoldDB" id="A0A9R1XQA0"/>
<dbReference type="PANTHER" id="PTHR43625:SF40">
    <property type="entry name" value="ALDO-KETO REDUCTASE YAKC [NADP(+)]"/>
    <property type="match status" value="1"/>
</dbReference>
<evidence type="ECO:0000313" key="4">
    <source>
        <dbReference type="EMBL" id="KAJ0221766.1"/>
    </source>
</evidence>
<keyword evidence="1" id="KW-0521">NADP</keyword>
<dbReference type="InterPro" id="IPR023210">
    <property type="entry name" value="NADP_OxRdtase_dom"/>
</dbReference>
<dbReference type="Proteomes" id="UP000235145">
    <property type="component" value="Unassembled WGS sequence"/>
</dbReference>
<evidence type="ECO:0000259" key="3">
    <source>
        <dbReference type="Pfam" id="PF00248"/>
    </source>
</evidence>
<gene>
    <name evidence="4" type="ORF">LSAT_V11C200067550</name>
</gene>
<organism evidence="4 5">
    <name type="scientific">Lactuca sativa</name>
    <name type="common">Garden lettuce</name>
    <dbReference type="NCBI Taxonomy" id="4236"/>
    <lineage>
        <taxon>Eukaryota</taxon>
        <taxon>Viridiplantae</taxon>
        <taxon>Streptophyta</taxon>
        <taxon>Embryophyta</taxon>
        <taxon>Tracheophyta</taxon>
        <taxon>Spermatophyta</taxon>
        <taxon>Magnoliopsida</taxon>
        <taxon>eudicotyledons</taxon>
        <taxon>Gunneridae</taxon>
        <taxon>Pentapetalae</taxon>
        <taxon>asterids</taxon>
        <taxon>campanulids</taxon>
        <taxon>Asterales</taxon>
        <taxon>Asteraceae</taxon>
        <taxon>Cichorioideae</taxon>
        <taxon>Cichorieae</taxon>
        <taxon>Lactucinae</taxon>
        <taxon>Lactuca</taxon>
    </lineage>
</organism>
<name>A0A9R1XQA0_LACSA</name>
<dbReference type="Gene3D" id="3.20.20.100">
    <property type="entry name" value="NADP-dependent oxidoreductase domain"/>
    <property type="match status" value="1"/>
</dbReference>
<dbReference type="GO" id="GO:0005737">
    <property type="term" value="C:cytoplasm"/>
    <property type="evidence" value="ECO:0000318"/>
    <property type="project" value="GO_Central"/>
</dbReference>
<dbReference type="PANTHER" id="PTHR43625">
    <property type="entry name" value="AFLATOXIN B1 ALDEHYDE REDUCTASE"/>
    <property type="match status" value="1"/>
</dbReference>
<feature type="domain" description="NADP-dependent oxidoreductase" evidence="3">
    <location>
        <begin position="3"/>
        <end position="86"/>
    </location>
</feature>
<keyword evidence="2" id="KW-0560">Oxidoreductase</keyword>